<name>A0ABY4PB35_9LACO</name>
<comment type="similarity">
    <text evidence="1">Belongs to the YggT family.</text>
</comment>
<evidence type="ECO:0000313" key="4">
    <source>
        <dbReference type="Proteomes" id="UP000831495"/>
    </source>
</evidence>
<proteinExistence type="inferred from homology"/>
<dbReference type="EMBL" id="CP093366">
    <property type="protein sequence ID" value="UQS82883.1"/>
    <property type="molecule type" value="Genomic_DNA"/>
</dbReference>
<feature type="transmembrane region" description="Helical" evidence="2">
    <location>
        <begin position="12"/>
        <end position="29"/>
    </location>
</feature>
<keyword evidence="4" id="KW-1185">Reference proteome</keyword>
<gene>
    <name evidence="3" type="ORF">MOO45_03440</name>
</gene>
<feature type="transmembrane region" description="Helical" evidence="2">
    <location>
        <begin position="49"/>
        <end position="70"/>
    </location>
</feature>
<keyword evidence="2" id="KW-0472">Membrane</keyword>
<sequence length="78" mass="8995">MTLIYLIDIYEWLIIIWALLTWFPGASQSKLGVLLGNLVNPFLSIFDRIIPPILGISFSPVWAFLVLDLIKQLVYKIF</sequence>
<evidence type="ECO:0000256" key="2">
    <source>
        <dbReference type="SAM" id="Phobius"/>
    </source>
</evidence>
<keyword evidence="2" id="KW-1133">Transmembrane helix</keyword>
<dbReference type="InterPro" id="IPR003425">
    <property type="entry name" value="CCB3/YggT"/>
</dbReference>
<dbReference type="Proteomes" id="UP000831495">
    <property type="component" value="Chromosome"/>
</dbReference>
<reference evidence="3" key="1">
    <citation type="journal article" date="2022" name="Int. J. Syst. Evol. Microbiol.">
        <title>Apilactobacillus apisilvae sp. nov., Nicolia spurrieriana gen. nov. sp. nov., Bombilactobacillus folatiphilus sp. nov. and Bombilactobacillus thymidiniphilus sp. nov., four new lactic acid bacterial isolates from stingless bees Tetragonula carbonaria and Austroplebeia australis.</title>
        <authorList>
            <person name="Oliphant S.A."/>
            <person name="Watson-Haigh N.S."/>
            <person name="Sumby K.M."/>
            <person name="Gardner J."/>
            <person name="Groom S."/>
            <person name="Jiranek V."/>
        </authorList>
    </citation>
    <scope>NUCLEOTIDE SEQUENCE</scope>
    <source>
        <strain evidence="3">SG4_D2</strain>
    </source>
</reference>
<dbReference type="RefSeq" id="WP_249515147.1">
    <property type="nucleotide sequence ID" value="NZ_CP093366.1"/>
</dbReference>
<evidence type="ECO:0000256" key="1">
    <source>
        <dbReference type="ARBA" id="ARBA00010894"/>
    </source>
</evidence>
<organism evidence="3 4">
    <name type="scientific">Bombilactobacillus folatiphilus</name>
    <dbReference type="NCBI Taxonomy" id="2923362"/>
    <lineage>
        <taxon>Bacteria</taxon>
        <taxon>Bacillati</taxon>
        <taxon>Bacillota</taxon>
        <taxon>Bacilli</taxon>
        <taxon>Lactobacillales</taxon>
        <taxon>Lactobacillaceae</taxon>
        <taxon>Bombilactobacillus</taxon>
    </lineage>
</organism>
<accession>A0ABY4PB35</accession>
<dbReference type="PANTHER" id="PTHR33219:SF14">
    <property type="entry name" value="PROTEIN COFACTOR ASSEMBLY OF COMPLEX C SUBUNIT B CCB3, CHLOROPLASTIC-RELATED"/>
    <property type="match status" value="1"/>
</dbReference>
<protein>
    <submittedName>
        <fullName evidence="3">YggT family protein</fullName>
    </submittedName>
</protein>
<keyword evidence="2" id="KW-0812">Transmembrane</keyword>
<evidence type="ECO:0000313" key="3">
    <source>
        <dbReference type="EMBL" id="UQS82883.1"/>
    </source>
</evidence>
<dbReference type="PANTHER" id="PTHR33219">
    <property type="entry name" value="YLMG HOMOLOG PROTEIN 2, CHLOROPLASTIC"/>
    <property type="match status" value="1"/>
</dbReference>
<dbReference type="Pfam" id="PF02325">
    <property type="entry name" value="CCB3_YggT"/>
    <property type="match status" value="1"/>
</dbReference>